<dbReference type="HOGENOM" id="CLU_018963_0_0_4"/>
<dbReference type="RefSeq" id="WP_123863584.1">
    <property type="nucleotide sequence ID" value="NZ_CP002580.1"/>
</dbReference>
<reference evidence="3" key="1">
    <citation type="submission" date="2011-03" db="EMBL/GenBank/DDBJ databases">
        <authorList>
            <person name="Voget S."/>
            <person name="Streit W.R."/>
            <person name="Jaeger K.E."/>
            <person name="Daniel R."/>
        </authorList>
    </citation>
    <scope>NUCLEOTIDE SEQUENCE [LARGE SCALE GENOMIC DNA]</scope>
    <source>
        <strain evidence="3">PG1</strain>
    </source>
</reference>
<evidence type="ECO:0000256" key="1">
    <source>
        <dbReference type="SAM" id="MobiDB-lite"/>
    </source>
</evidence>
<protein>
    <submittedName>
        <fullName evidence="2">Uncharacterized protein</fullName>
    </submittedName>
</protein>
<dbReference type="AlphaFoldDB" id="A0A0B6S3Q4"/>
<accession>A0A0B6S3Q4</accession>
<feature type="compositionally biased region" description="Low complexity" evidence="1">
    <location>
        <begin position="59"/>
        <end position="72"/>
    </location>
</feature>
<evidence type="ECO:0000313" key="2">
    <source>
        <dbReference type="EMBL" id="AJK47935.1"/>
    </source>
</evidence>
<feature type="compositionally biased region" description="Low complexity" evidence="1">
    <location>
        <begin position="39"/>
        <end position="52"/>
    </location>
</feature>
<dbReference type="KEGG" id="bgp:BGL_1c34610"/>
<dbReference type="EMBL" id="CP002580">
    <property type="protein sequence ID" value="AJK47935.1"/>
    <property type="molecule type" value="Genomic_DNA"/>
</dbReference>
<keyword evidence="3" id="KW-1185">Reference proteome</keyword>
<feature type="compositionally biased region" description="Polar residues" evidence="1">
    <location>
        <begin position="109"/>
        <end position="118"/>
    </location>
</feature>
<sequence length="597" mass="61126">MAPKVNSTSPAPGVGSSSQVTQNDTPQQLNLPSTQSTNSLLPPARARASSRASSDHSSSDLSSSESAQSEPLRGARGGFRRGPIALTAQTTGLGQRRASDGDLRRALSNPPSDLSPAQSLIVKSLQEAGGATSTVSTPAPSRPKTPEEQIAEHVDTAEQLMQFLADFAHYVPTPESSPTNLAHEVPLPPSTGSLAAPPGSETSSLSSYHIEDLFQAVEAEGTHTPSDDGRLGMRAEDMQMTRTGRGPATDTAGAAPKSTMDNLANWAANIGHVAGHETVAVGVTTALREVVAGLVQALQNAHQSPGSQKAQEAAAGALIGLIGLGNVMSMLMRRSRGTNTATADAGNVLQIAGLISSAVGAGKTGQLRGLLPQLTRTVGYALGRDAVGAVVPYKSSTKGANDLAAQGINTIPYGFNQFFVNWAQNAGGMSGAGYVNALHEISQMDNSTEADAARKKLDSEAPHQIATYVGANLAGEFLDKLAGSLFEQAIGDGGIGGIAQMSIRHEAPHMPSAAEWGDAAEKTISRMSLFGQALGSSAAIGTGVTTAKFGEFGGAMRNNAIDGALVSLLCLPFVMTLMKKKKAGDSSSGATTGGDAV</sequence>
<feature type="compositionally biased region" description="Polar residues" evidence="1">
    <location>
        <begin position="1"/>
        <end position="38"/>
    </location>
</feature>
<evidence type="ECO:0000313" key="3">
    <source>
        <dbReference type="Proteomes" id="UP000031838"/>
    </source>
</evidence>
<name>A0A0B6S3Q4_BURPL</name>
<feature type="region of interest" description="Disordered" evidence="1">
    <location>
        <begin position="1"/>
        <end position="148"/>
    </location>
</feature>
<proteinExistence type="predicted"/>
<organism evidence="2 3">
    <name type="scientific">Burkholderia plantarii</name>
    <dbReference type="NCBI Taxonomy" id="41899"/>
    <lineage>
        <taxon>Bacteria</taxon>
        <taxon>Pseudomonadati</taxon>
        <taxon>Pseudomonadota</taxon>
        <taxon>Betaproteobacteria</taxon>
        <taxon>Burkholderiales</taxon>
        <taxon>Burkholderiaceae</taxon>
        <taxon>Burkholderia</taxon>
    </lineage>
</organism>
<feature type="region of interest" description="Disordered" evidence="1">
    <location>
        <begin position="174"/>
        <end position="205"/>
    </location>
</feature>
<reference evidence="2 3" key="2">
    <citation type="journal article" date="2016" name="Appl. Microbiol. Biotechnol.">
        <title>Mutations improving production and secretion of extracellular lipase by Burkholderia glumae PG1.</title>
        <authorList>
            <person name="Knapp A."/>
            <person name="Voget S."/>
            <person name="Gao R."/>
            <person name="Zaburannyi N."/>
            <person name="Krysciak D."/>
            <person name="Breuer M."/>
            <person name="Hauer B."/>
            <person name="Streit W.R."/>
            <person name="Muller R."/>
            <person name="Daniel R."/>
            <person name="Jaeger K.E."/>
        </authorList>
    </citation>
    <scope>NUCLEOTIDE SEQUENCE [LARGE SCALE GENOMIC DNA]</scope>
    <source>
        <strain evidence="2 3">PG1</strain>
    </source>
</reference>
<dbReference type="Proteomes" id="UP000031838">
    <property type="component" value="Chromosome 1"/>
</dbReference>
<gene>
    <name evidence="2" type="ORF">BGL_1c34610</name>
</gene>